<keyword evidence="3" id="KW-1185">Reference proteome</keyword>
<dbReference type="SUPFAM" id="SSF51735">
    <property type="entry name" value="NAD(P)-binding Rossmann-fold domains"/>
    <property type="match status" value="1"/>
</dbReference>
<evidence type="ECO:0000313" key="2">
    <source>
        <dbReference type="EMBL" id="BAZ02695.1"/>
    </source>
</evidence>
<sequence>MKILAIGATGFVGSHVTHQLMVQGHQVALFHRGSTTTSELNSLTHFYGRRNQLPNFKAQFEQFSPDVVLDIIPFTEAQAQDVVQVFSNCTQRLVAISSGDVYRNYEGLQGQESHPPDPVPLTEDAPLRETRYPYRDLEALDFEFKQDYDKILVEQMLMEHPELPATILRLPAMYGPGERQHRFLPYLRQMFDQQPILLEEEQAHWRFSHGYVENIAAAITLAVTDDRAAGRIYNLGEASTPTLRERIQALGNLVNWHGEIVTLPRDQLPSHLQMNLQWQYHLATDTTRFQEELGYVEAMTKEEALRQTIAWELENLTATSPESRSLSR</sequence>
<dbReference type="AlphaFoldDB" id="A0A1Z4NAK3"/>
<dbReference type="Pfam" id="PF01370">
    <property type="entry name" value="Epimerase"/>
    <property type="match status" value="1"/>
</dbReference>
<proteinExistence type="predicted"/>
<dbReference type="InterPro" id="IPR036291">
    <property type="entry name" value="NAD(P)-bd_dom_sf"/>
</dbReference>
<gene>
    <name evidence="2" type="ORF">NIES37_67080</name>
</gene>
<dbReference type="PANTHER" id="PTHR43245">
    <property type="entry name" value="BIFUNCTIONAL POLYMYXIN RESISTANCE PROTEIN ARNA"/>
    <property type="match status" value="1"/>
</dbReference>
<evidence type="ECO:0000313" key="3">
    <source>
        <dbReference type="Proteomes" id="UP000218785"/>
    </source>
</evidence>
<feature type="domain" description="NAD-dependent epimerase/dehydratase" evidence="1">
    <location>
        <begin position="3"/>
        <end position="236"/>
    </location>
</feature>
<dbReference type="RefSeq" id="WP_096583096.1">
    <property type="nucleotide sequence ID" value="NZ_CAWNJS010000001.1"/>
</dbReference>
<dbReference type="Gene3D" id="3.40.50.720">
    <property type="entry name" value="NAD(P)-binding Rossmann-like Domain"/>
    <property type="match status" value="1"/>
</dbReference>
<protein>
    <submittedName>
        <fullName evidence="2">Putative NAD-dependent epimerase/dehydratase</fullName>
    </submittedName>
</protein>
<reference evidence="2 3" key="1">
    <citation type="submission" date="2017-06" db="EMBL/GenBank/DDBJ databases">
        <title>Genome sequencing of cyanobaciteial culture collection at National Institute for Environmental Studies (NIES).</title>
        <authorList>
            <person name="Hirose Y."/>
            <person name="Shimura Y."/>
            <person name="Fujisawa T."/>
            <person name="Nakamura Y."/>
            <person name="Kawachi M."/>
        </authorList>
    </citation>
    <scope>NUCLEOTIDE SEQUENCE [LARGE SCALE GENOMIC DNA]</scope>
    <source>
        <strain evidence="2 3">NIES-37</strain>
    </source>
</reference>
<dbReference type="InterPro" id="IPR001509">
    <property type="entry name" value="Epimerase_deHydtase"/>
</dbReference>
<dbReference type="KEGG" id="ttq:NIES37_67080"/>
<dbReference type="Proteomes" id="UP000218785">
    <property type="component" value="Chromosome"/>
</dbReference>
<dbReference type="EMBL" id="AP018248">
    <property type="protein sequence ID" value="BAZ02695.1"/>
    <property type="molecule type" value="Genomic_DNA"/>
</dbReference>
<accession>A0A1Z4NAK3</accession>
<dbReference type="InterPro" id="IPR050177">
    <property type="entry name" value="Lipid_A_modif_metabolic_enz"/>
</dbReference>
<evidence type="ECO:0000259" key="1">
    <source>
        <dbReference type="Pfam" id="PF01370"/>
    </source>
</evidence>
<name>A0A1Z4NAK3_9CYAN</name>
<organism evidence="2 3">
    <name type="scientific">Tolypothrix tenuis PCC 7101</name>
    <dbReference type="NCBI Taxonomy" id="231146"/>
    <lineage>
        <taxon>Bacteria</taxon>
        <taxon>Bacillati</taxon>
        <taxon>Cyanobacteriota</taxon>
        <taxon>Cyanophyceae</taxon>
        <taxon>Nostocales</taxon>
        <taxon>Tolypothrichaceae</taxon>
        <taxon>Tolypothrix</taxon>
    </lineage>
</organism>